<dbReference type="InterPro" id="IPR036322">
    <property type="entry name" value="WD40_repeat_dom_sf"/>
</dbReference>
<proteinExistence type="predicted"/>
<dbReference type="GeneID" id="16992293"/>
<evidence type="ECO:0000256" key="1">
    <source>
        <dbReference type="PROSITE-ProRule" id="PRU00221"/>
    </source>
</evidence>
<dbReference type="OrthoDB" id="20669at2759"/>
<accession>M1V3S5</accession>
<gene>
    <name evidence="2" type="ORF">CYME_CMB087C</name>
</gene>
<name>M1V3S5_CYAM1</name>
<evidence type="ECO:0000313" key="3">
    <source>
        <dbReference type="Proteomes" id="UP000007014"/>
    </source>
</evidence>
<dbReference type="KEGG" id="cme:CYME_CMB087C"/>
<sequence>MRSRVNDRTGGIEGEVLVRDHQHGHDLVGDGSNLQAADSTLLWTAFSDAAEHRSAASKTATAPASVSQGLFASGQLHCGNGGVVDNVRAGVTAAKPLSALEKLATSEVNAGVALRRVLQRVATELFPKHWNQAVARYAAELNQVSAEHTRSLTDLWAFLLYNGIRALEQSVLLVSGAQGQQVFIDLSVRNTCITGDIIWFFIAECLYLVGKYAESLVRLVSEVDISGQPIGNEEASRLVLALRSWPCNGHRTVRFVACSLTGFWLSDETSMQCLQMLKAEHKFGIRELVLNHCPVAHPSATNTAGLLDGVQILHLASTRIRSMWSLAEIVRTLSTTVRHLWIDQPPLIVPRWHVIPSLKAWKRTRSGVHASSDSSEAQEPLETHTRAHKLAVWTPRLRSYSRAVSGATSPAAAGATSSPAGAQTMEGAVDDELQTRRLRAAPIARQMAASPNPVVHGVYPETTGNLMLWSDRSAQAEVAESKLEIFLTVQVPTLESLNGTPLNKETRSKYAEYFDTGLSGFGHERQSHIVSRVEARENGSDHAKGPRRGFGMGILERIAPLRLRYDRPRARLVLPPSYRPRQFEYHPSVPGRVAVGTLQGTVLFMNTSASGEPLTEISLTGSIPQARALFPTSSDVYHWRDATTHRGTVLGLCWLRQHPETLLAGADNGAVGLIRFAEDEGSLAHTLSRFPEFVGLTSLHANASDEMFITSGYSIDVALYDIRKQQQIRLFHACHRKHINVVKFSHHAPTIFATCSFDKGVALWDTREQSPIYRRQMRRGNVMICFSPDDSRLLVSGEDNQVVQLETYSGRTMNVLSIDTRGCTANYTRSYYMRCFETDFIITGSCEESIVRIFQAETGKQLCDVEMDCIREQLAEPLATFPEELTRSRALPGATLPVHHSYVQSLRPDPFRPFAFSTLLAYYQVNVCSDIMEVNLLG</sequence>
<keyword evidence="3" id="KW-1185">Reference proteome</keyword>
<reference evidence="2 3" key="1">
    <citation type="journal article" date="2004" name="Nature">
        <title>Genome sequence of the ultrasmall unicellular red alga Cyanidioschyzon merolae 10D.</title>
        <authorList>
            <person name="Matsuzaki M."/>
            <person name="Misumi O."/>
            <person name="Shin-i T."/>
            <person name="Maruyama S."/>
            <person name="Takahara M."/>
            <person name="Miyagishima S."/>
            <person name="Mori T."/>
            <person name="Nishida K."/>
            <person name="Yagisawa F."/>
            <person name="Nishida K."/>
            <person name="Yoshida Y."/>
            <person name="Nishimura Y."/>
            <person name="Nakao S."/>
            <person name="Kobayashi T."/>
            <person name="Momoyama Y."/>
            <person name="Higashiyama T."/>
            <person name="Minoda A."/>
            <person name="Sano M."/>
            <person name="Nomoto H."/>
            <person name="Oishi K."/>
            <person name="Hayashi H."/>
            <person name="Ohta F."/>
            <person name="Nishizaka S."/>
            <person name="Haga S."/>
            <person name="Miura S."/>
            <person name="Morishita T."/>
            <person name="Kabeya Y."/>
            <person name="Terasawa K."/>
            <person name="Suzuki Y."/>
            <person name="Ishii Y."/>
            <person name="Asakawa S."/>
            <person name="Takano H."/>
            <person name="Ohta N."/>
            <person name="Kuroiwa H."/>
            <person name="Tanaka K."/>
            <person name="Shimizu N."/>
            <person name="Sugano S."/>
            <person name="Sato N."/>
            <person name="Nozaki H."/>
            <person name="Ogasawara N."/>
            <person name="Kohara Y."/>
            <person name="Kuroiwa T."/>
        </authorList>
    </citation>
    <scope>NUCLEOTIDE SEQUENCE [LARGE SCALE GENOMIC DNA]</scope>
    <source>
        <strain evidence="2 3">10D</strain>
    </source>
</reference>
<dbReference type="SMART" id="SM00320">
    <property type="entry name" value="WD40"/>
    <property type="match status" value="4"/>
</dbReference>
<dbReference type="eggNOG" id="KOG0531">
    <property type="taxonomic scope" value="Eukaryota"/>
</dbReference>
<dbReference type="PANTHER" id="PTHR47201:SF1">
    <property type="entry name" value="PROTEIN DWD HYPERSENSITIVE TO UV-B 1"/>
    <property type="match status" value="1"/>
</dbReference>
<dbReference type="STRING" id="280699.M1V3S5"/>
<dbReference type="SUPFAM" id="SSF50978">
    <property type="entry name" value="WD40 repeat-like"/>
    <property type="match status" value="1"/>
</dbReference>
<dbReference type="RefSeq" id="XP_005535186.1">
    <property type="nucleotide sequence ID" value="XM_005535129.1"/>
</dbReference>
<reference evidence="2 3" key="2">
    <citation type="journal article" date="2007" name="BMC Biol.">
        <title>A 100%-complete sequence reveals unusually simple genomic features in the hot-spring red alga Cyanidioschyzon merolae.</title>
        <authorList>
            <person name="Nozaki H."/>
            <person name="Takano H."/>
            <person name="Misumi O."/>
            <person name="Terasawa K."/>
            <person name="Matsuzaki M."/>
            <person name="Maruyama S."/>
            <person name="Nishida K."/>
            <person name="Yagisawa F."/>
            <person name="Yoshida Y."/>
            <person name="Fujiwara T."/>
            <person name="Takio S."/>
            <person name="Tamura K."/>
            <person name="Chung S.J."/>
            <person name="Nakamura S."/>
            <person name="Kuroiwa H."/>
            <person name="Tanaka K."/>
            <person name="Sato N."/>
            <person name="Kuroiwa T."/>
        </authorList>
    </citation>
    <scope>NUCLEOTIDE SEQUENCE [LARGE SCALE GENOMIC DNA]</scope>
    <source>
        <strain evidence="2 3">10D</strain>
    </source>
</reference>
<dbReference type="InterPro" id="IPR001680">
    <property type="entry name" value="WD40_rpt"/>
</dbReference>
<dbReference type="Proteomes" id="UP000007014">
    <property type="component" value="Chromosome 2"/>
</dbReference>
<dbReference type="AlphaFoldDB" id="M1V3S5"/>
<dbReference type="PROSITE" id="PS50082">
    <property type="entry name" value="WD_REPEATS_2"/>
    <property type="match status" value="1"/>
</dbReference>
<dbReference type="HOGENOM" id="CLU_312698_0_0_1"/>
<dbReference type="GO" id="GO:0080008">
    <property type="term" value="C:Cul4-RING E3 ubiquitin ligase complex"/>
    <property type="evidence" value="ECO:0007669"/>
    <property type="project" value="InterPro"/>
</dbReference>
<dbReference type="Gramene" id="CMB087CT">
    <property type="protein sequence ID" value="CMB087CT"/>
    <property type="gene ID" value="CMB087C"/>
</dbReference>
<dbReference type="InterPro" id="IPR015943">
    <property type="entry name" value="WD40/YVTN_repeat-like_dom_sf"/>
</dbReference>
<organism evidence="2 3">
    <name type="scientific">Cyanidioschyzon merolae (strain NIES-3377 / 10D)</name>
    <name type="common">Unicellular red alga</name>
    <dbReference type="NCBI Taxonomy" id="280699"/>
    <lineage>
        <taxon>Eukaryota</taxon>
        <taxon>Rhodophyta</taxon>
        <taxon>Bangiophyceae</taxon>
        <taxon>Cyanidiales</taxon>
        <taxon>Cyanidiaceae</taxon>
        <taxon>Cyanidioschyzon</taxon>
    </lineage>
</organism>
<dbReference type="EMBL" id="AP006484">
    <property type="protein sequence ID" value="BAM78900.1"/>
    <property type="molecule type" value="Genomic_DNA"/>
</dbReference>
<feature type="repeat" description="WD" evidence="1">
    <location>
        <begin position="732"/>
        <end position="774"/>
    </location>
</feature>
<dbReference type="Gene3D" id="2.130.10.10">
    <property type="entry name" value="YVTN repeat-like/Quinoprotein amine dehydrogenase"/>
    <property type="match status" value="1"/>
</dbReference>
<protein>
    <submittedName>
        <fullName evidence="2">Uncharacterized protein</fullName>
    </submittedName>
</protein>
<dbReference type="PANTHER" id="PTHR47201">
    <property type="entry name" value="BNAC09G30780D PROTEIN"/>
    <property type="match status" value="1"/>
</dbReference>
<keyword evidence="1" id="KW-0853">WD repeat</keyword>
<evidence type="ECO:0000313" key="2">
    <source>
        <dbReference type="EMBL" id="BAM78900.1"/>
    </source>
</evidence>
<dbReference type="InterPro" id="IPR046377">
    <property type="entry name" value="DHU1"/>
</dbReference>
<dbReference type="GO" id="GO:0071493">
    <property type="term" value="P:cellular response to UV-B"/>
    <property type="evidence" value="ECO:0007669"/>
    <property type="project" value="InterPro"/>
</dbReference>